<reference evidence="1 2" key="1">
    <citation type="submission" date="2018-05" db="EMBL/GenBank/DDBJ databases">
        <title>Freshwater and sediment microbial communities from various areas in North America, analyzing microbe dynamics in response to fracking.</title>
        <authorList>
            <person name="Lamendella R."/>
        </authorList>
    </citation>
    <scope>NUCLEOTIDE SEQUENCE [LARGE SCALE GENOMIC DNA]</scope>
    <source>
        <strain evidence="1 2">125B1</strain>
    </source>
</reference>
<name>A0A317QAR1_9GAMM</name>
<gene>
    <name evidence="1" type="ORF">DET45_104157</name>
</gene>
<evidence type="ECO:0000313" key="2">
    <source>
        <dbReference type="Proteomes" id="UP000246964"/>
    </source>
</evidence>
<comment type="caution">
    <text evidence="1">The sequence shown here is derived from an EMBL/GenBank/DDBJ whole genome shotgun (WGS) entry which is preliminary data.</text>
</comment>
<dbReference type="EMBL" id="QGTT01000004">
    <property type="protein sequence ID" value="PWW14218.1"/>
    <property type="molecule type" value="Genomic_DNA"/>
</dbReference>
<dbReference type="AlphaFoldDB" id="A0A317QAR1"/>
<dbReference type="OrthoDB" id="3837807at2"/>
<dbReference type="Proteomes" id="UP000246964">
    <property type="component" value="Unassembled WGS sequence"/>
</dbReference>
<keyword evidence="2" id="KW-1185">Reference proteome</keyword>
<protein>
    <submittedName>
        <fullName evidence="1">Uncharacterized protein</fullName>
    </submittedName>
</protein>
<dbReference type="RefSeq" id="WP_110075588.1">
    <property type="nucleotide sequence ID" value="NZ_QGTT01000004.1"/>
</dbReference>
<sequence length="81" mass="8962">MKIYVTDDFAHFMHKAKIDDAALIVAATELSQGLHDGSAVSMNIYGKPPGKSALSIEHSKLESEAQVEHWRGWWKAVLKGL</sequence>
<organism evidence="1 2">
    <name type="scientific">Pseudidiomarina maritima</name>
    <dbReference type="NCBI Taxonomy" id="519453"/>
    <lineage>
        <taxon>Bacteria</taxon>
        <taxon>Pseudomonadati</taxon>
        <taxon>Pseudomonadota</taxon>
        <taxon>Gammaproteobacteria</taxon>
        <taxon>Alteromonadales</taxon>
        <taxon>Idiomarinaceae</taxon>
        <taxon>Pseudidiomarina</taxon>
    </lineage>
</organism>
<evidence type="ECO:0000313" key="1">
    <source>
        <dbReference type="EMBL" id="PWW14218.1"/>
    </source>
</evidence>
<proteinExistence type="predicted"/>
<accession>A0A317QAR1</accession>